<accession>A0A3M7IEH0</accession>
<feature type="region of interest" description="Disordered" evidence="6">
    <location>
        <begin position="215"/>
        <end position="263"/>
    </location>
</feature>
<proteinExistence type="inferred from homology"/>
<comment type="caution">
    <text evidence="7">The sequence shown here is derived from an EMBL/GenBank/DDBJ whole genome shotgun (WGS) entry which is preliminary data.</text>
</comment>
<feature type="compositionally biased region" description="Gly residues" evidence="6">
    <location>
        <begin position="145"/>
        <end position="168"/>
    </location>
</feature>
<dbReference type="GO" id="GO:0005739">
    <property type="term" value="C:mitochondrion"/>
    <property type="evidence" value="ECO:0007669"/>
    <property type="project" value="TreeGrafter"/>
</dbReference>
<keyword evidence="2" id="KW-0547">Nucleotide-binding</keyword>
<dbReference type="PANTHER" id="PTHR23407">
    <property type="entry name" value="ATPASE INHIBITOR/5-FORMYLTETRAHYDROFOLATE CYCLO-LIGASE"/>
    <property type="match status" value="1"/>
</dbReference>
<evidence type="ECO:0000256" key="1">
    <source>
        <dbReference type="ARBA" id="ARBA00010638"/>
    </source>
</evidence>
<dbReference type="SUPFAM" id="SSF100950">
    <property type="entry name" value="NagB/RpiA/CoA transferase-like"/>
    <property type="match status" value="1"/>
</dbReference>
<dbReference type="InterPro" id="IPR024185">
    <property type="entry name" value="FTHF_cligase-like_sf"/>
</dbReference>
<dbReference type="Proteomes" id="UP000281677">
    <property type="component" value="Unassembled WGS sequence"/>
</dbReference>
<evidence type="ECO:0000313" key="8">
    <source>
        <dbReference type="Proteomes" id="UP000281677"/>
    </source>
</evidence>
<protein>
    <recommendedName>
        <fullName evidence="5">5-formyltetrahydrofolate cyclo-ligase</fullName>
        <ecNumber evidence="5">6.3.3.2</ecNumber>
    </recommendedName>
</protein>
<evidence type="ECO:0000256" key="2">
    <source>
        <dbReference type="ARBA" id="ARBA00022741"/>
    </source>
</evidence>
<keyword evidence="3" id="KW-0067">ATP-binding</keyword>
<dbReference type="Gene3D" id="3.40.50.10420">
    <property type="entry name" value="NagB/RpiA/CoA transferase-like"/>
    <property type="match status" value="1"/>
</dbReference>
<dbReference type="InterPro" id="IPR037171">
    <property type="entry name" value="NagB/RpiA_transferase-like"/>
</dbReference>
<dbReference type="Pfam" id="PF01812">
    <property type="entry name" value="5-FTHF_cyc-lig"/>
    <property type="match status" value="2"/>
</dbReference>
<dbReference type="EMBL" id="QWIT01000466">
    <property type="protein sequence ID" value="RMZ23706.1"/>
    <property type="molecule type" value="Genomic_DNA"/>
</dbReference>
<gene>
    <name evidence="7" type="ORF">D0859_12263</name>
</gene>
<feature type="region of interest" description="Disordered" evidence="6">
    <location>
        <begin position="131"/>
        <end position="191"/>
    </location>
</feature>
<dbReference type="GO" id="GO:0030272">
    <property type="term" value="F:5-formyltetrahydrofolate cyclo-ligase activity"/>
    <property type="evidence" value="ECO:0007669"/>
    <property type="project" value="UniProtKB-EC"/>
</dbReference>
<dbReference type="PANTHER" id="PTHR23407:SF1">
    <property type="entry name" value="5-FORMYLTETRAHYDROFOLATE CYCLO-LIGASE"/>
    <property type="match status" value="1"/>
</dbReference>
<comment type="catalytic activity">
    <reaction evidence="4">
        <text>(6S)-5-formyl-5,6,7,8-tetrahydrofolate + ATP = (6R)-5,10-methenyltetrahydrofolate + ADP + phosphate</text>
        <dbReference type="Rhea" id="RHEA:10488"/>
        <dbReference type="ChEBI" id="CHEBI:30616"/>
        <dbReference type="ChEBI" id="CHEBI:43474"/>
        <dbReference type="ChEBI" id="CHEBI:57455"/>
        <dbReference type="ChEBI" id="CHEBI:57457"/>
        <dbReference type="ChEBI" id="CHEBI:456216"/>
        <dbReference type="EC" id="6.3.3.2"/>
    </reaction>
</comment>
<evidence type="ECO:0000256" key="6">
    <source>
        <dbReference type="SAM" id="MobiDB-lite"/>
    </source>
</evidence>
<feature type="compositionally biased region" description="Basic and acidic residues" evidence="6">
    <location>
        <begin position="251"/>
        <end position="262"/>
    </location>
</feature>
<evidence type="ECO:0000313" key="7">
    <source>
        <dbReference type="EMBL" id="RMZ23706.1"/>
    </source>
</evidence>
<evidence type="ECO:0000256" key="3">
    <source>
        <dbReference type="ARBA" id="ARBA00022840"/>
    </source>
</evidence>
<organism evidence="7 8">
    <name type="scientific">Hortaea werneckii</name>
    <name type="common">Black yeast</name>
    <name type="synonym">Cladosporium werneckii</name>
    <dbReference type="NCBI Taxonomy" id="91943"/>
    <lineage>
        <taxon>Eukaryota</taxon>
        <taxon>Fungi</taxon>
        <taxon>Dikarya</taxon>
        <taxon>Ascomycota</taxon>
        <taxon>Pezizomycotina</taxon>
        <taxon>Dothideomycetes</taxon>
        <taxon>Dothideomycetidae</taxon>
        <taxon>Mycosphaerellales</taxon>
        <taxon>Teratosphaeriaceae</taxon>
        <taxon>Hortaea</taxon>
    </lineage>
</organism>
<reference evidence="7 8" key="1">
    <citation type="journal article" date="2018" name="BMC Genomics">
        <title>Genomic evidence for intraspecific hybridization in a clonal and extremely halotolerant yeast.</title>
        <authorList>
            <person name="Gostincar C."/>
            <person name="Stajich J.E."/>
            <person name="Zupancic J."/>
            <person name="Zalar P."/>
            <person name="Gunde-Cimerman N."/>
        </authorList>
    </citation>
    <scope>NUCLEOTIDE SEQUENCE [LARGE SCALE GENOMIC DNA]</scope>
    <source>
        <strain evidence="7 8">EXF-120</strain>
    </source>
</reference>
<sequence>MPHKPPFPFLPKNRVFRQPALLFAPPARGSLSCSSAVSTTTQTQPQTKSLLRTHLKTHILASLPEESLASQSLRAQDVILTQLPAWQQAQRVSIYLSMPTGEARTEGIVRAALGEGKAVFVPVLCPEPALPAPLPREEEQEGREGSGLGGGKQGRSVGDGSGSGGGSSTGRDGREGGDFGGGKPRPKRRRMRMEMLRLNSLEEFERLERDAWGIPSLPAPSLAGRENARGGFGPEGRSSRPGEEEEEEEGVEGKSRNGKDVEGEGAGLDLIVVPGVAFDRDMARMGHGAGFYDGYLTRLVTEGRHKKPFLVGLCLAEQVLEPGRIVMEEWDWRVDAVATGDGRLLTADGGA</sequence>
<dbReference type="OrthoDB" id="2015992at2759"/>
<evidence type="ECO:0000256" key="5">
    <source>
        <dbReference type="ARBA" id="ARBA00038966"/>
    </source>
</evidence>
<dbReference type="VEuPathDB" id="FungiDB:BTJ68_09595"/>
<dbReference type="InterPro" id="IPR002698">
    <property type="entry name" value="FTHF_cligase"/>
</dbReference>
<dbReference type="GO" id="GO:0035999">
    <property type="term" value="P:tetrahydrofolate interconversion"/>
    <property type="evidence" value="ECO:0007669"/>
    <property type="project" value="TreeGrafter"/>
</dbReference>
<name>A0A3M7IEH0_HORWE</name>
<dbReference type="GO" id="GO:0009396">
    <property type="term" value="P:folic acid-containing compound biosynthetic process"/>
    <property type="evidence" value="ECO:0007669"/>
    <property type="project" value="TreeGrafter"/>
</dbReference>
<evidence type="ECO:0000256" key="4">
    <source>
        <dbReference type="ARBA" id="ARBA00036539"/>
    </source>
</evidence>
<dbReference type="GO" id="GO:0005524">
    <property type="term" value="F:ATP binding"/>
    <property type="evidence" value="ECO:0007669"/>
    <property type="project" value="UniProtKB-KW"/>
</dbReference>
<comment type="similarity">
    <text evidence="1">Belongs to the 5-formyltetrahydrofolate cyclo-ligase family.</text>
</comment>
<dbReference type="EC" id="6.3.3.2" evidence="5"/>
<dbReference type="AlphaFoldDB" id="A0A3M7IEH0"/>